<dbReference type="AlphaFoldDB" id="A0A9N9NX44"/>
<keyword evidence="1" id="KW-1133">Transmembrane helix</keyword>
<dbReference type="Proteomes" id="UP000789759">
    <property type="component" value="Unassembled WGS sequence"/>
</dbReference>
<organism evidence="2 3">
    <name type="scientific">Cetraspora pellucida</name>
    <dbReference type="NCBI Taxonomy" id="1433469"/>
    <lineage>
        <taxon>Eukaryota</taxon>
        <taxon>Fungi</taxon>
        <taxon>Fungi incertae sedis</taxon>
        <taxon>Mucoromycota</taxon>
        <taxon>Glomeromycotina</taxon>
        <taxon>Glomeromycetes</taxon>
        <taxon>Diversisporales</taxon>
        <taxon>Gigasporaceae</taxon>
        <taxon>Cetraspora</taxon>
    </lineage>
</organism>
<evidence type="ECO:0000313" key="3">
    <source>
        <dbReference type="Proteomes" id="UP000789759"/>
    </source>
</evidence>
<accession>A0A9N9NX44</accession>
<keyword evidence="1" id="KW-0812">Transmembrane</keyword>
<comment type="caution">
    <text evidence="2">The sequence shown here is derived from an EMBL/GenBank/DDBJ whole genome shotgun (WGS) entry which is preliminary data.</text>
</comment>
<evidence type="ECO:0000313" key="2">
    <source>
        <dbReference type="EMBL" id="CAG8768692.1"/>
    </source>
</evidence>
<feature type="non-terminal residue" evidence="2">
    <location>
        <position position="116"/>
    </location>
</feature>
<keyword evidence="3" id="KW-1185">Reference proteome</keyword>
<keyword evidence="1" id="KW-0472">Membrane</keyword>
<feature type="transmembrane region" description="Helical" evidence="1">
    <location>
        <begin position="53"/>
        <end position="75"/>
    </location>
</feature>
<feature type="transmembrane region" description="Helical" evidence="1">
    <location>
        <begin position="23"/>
        <end position="47"/>
    </location>
</feature>
<gene>
    <name evidence="2" type="ORF">CPELLU_LOCUS15733</name>
</gene>
<name>A0A9N9NX44_9GLOM</name>
<sequence>DYGGIDYGDIGSFGFSHGLSASLLLVIMVALDFSAFLVVFLLLSFFWQLWCESFSFSCGLSASLLLAIMVSFYFSPSGDYGGIRSFSFSRGLSGSLILPTIMVFLFLAVLSGFFDL</sequence>
<protein>
    <submittedName>
        <fullName evidence="2">16281_t:CDS:1</fullName>
    </submittedName>
</protein>
<proteinExistence type="predicted"/>
<dbReference type="EMBL" id="CAJVQA010021408">
    <property type="protein sequence ID" value="CAG8768692.1"/>
    <property type="molecule type" value="Genomic_DNA"/>
</dbReference>
<evidence type="ECO:0000256" key="1">
    <source>
        <dbReference type="SAM" id="Phobius"/>
    </source>
</evidence>
<feature type="transmembrane region" description="Helical" evidence="1">
    <location>
        <begin position="96"/>
        <end position="114"/>
    </location>
</feature>
<reference evidence="2" key="1">
    <citation type="submission" date="2021-06" db="EMBL/GenBank/DDBJ databases">
        <authorList>
            <person name="Kallberg Y."/>
            <person name="Tangrot J."/>
            <person name="Rosling A."/>
        </authorList>
    </citation>
    <scope>NUCLEOTIDE SEQUENCE</scope>
    <source>
        <strain evidence="2">FL966</strain>
    </source>
</reference>